<keyword evidence="3" id="KW-1185">Reference proteome</keyword>
<feature type="domain" description="Secretion system C-terminal sorting" evidence="1">
    <location>
        <begin position="400"/>
        <end position="468"/>
    </location>
</feature>
<dbReference type="EMBL" id="VTWT01000002">
    <property type="protein sequence ID" value="KAA9340938.1"/>
    <property type="molecule type" value="Genomic_DNA"/>
</dbReference>
<accession>A0A5N1J2G7</accession>
<evidence type="ECO:0000313" key="2">
    <source>
        <dbReference type="EMBL" id="KAA9340938.1"/>
    </source>
</evidence>
<reference evidence="2 3" key="1">
    <citation type="submission" date="2019-09" db="EMBL/GenBank/DDBJ databases">
        <title>Genome sequence of Adhaeribacter sp. M2.</title>
        <authorList>
            <person name="Srinivasan S."/>
        </authorList>
    </citation>
    <scope>NUCLEOTIDE SEQUENCE [LARGE SCALE GENOMIC DNA]</scope>
    <source>
        <strain evidence="2 3">M2</strain>
    </source>
</reference>
<protein>
    <submittedName>
        <fullName evidence="2">T9SS type A sorting domain-containing protein</fullName>
    </submittedName>
</protein>
<dbReference type="Pfam" id="PF18962">
    <property type="entry name" value="Por_Secre_tail"/>
    <property type="match status" value="1"/>
</dbReference>
<dbReference type="AlphaFoldDB" id="A0A5N1J2G7"/>
<dbReference type="Proteomes" id="UP000326570">
    <property type="component" value="Unassembled WGS sequence"/>
</dbReference>
<name>A0A5N1J2G7_9BACT</name>
<dbReference type="NCBIfam" id="TIGR04183">
    <property type="entry name" value="Por_Secre_tail"/>
    <property type="match status" value="1"/>
</dbReference>
<comment type="caution">
    <text evidence="2">The sequence shown here is derived from an EMBL/GenBank/DDBJ whole genome shotgun (WGS) entry which is preliminary data.</text>
</comment>
<dbReference type="InterPro" id="IPR026444">
    <property type="entry name" value="Secre_tail"/>
</dbReference>
<sequence length="471" mass="53492">MLLYFLFFFNHNLTVKLMNKCLQNLLSGKALKIAAAGGLMLTFLTDAAGQFRKDAPAFSSAQELHATSTASRFASNNSLPGNSDDYSPQGGGWGLDTKSTYRYNAAGQQVARVVRTMPSGQFQVKDTMAYDASGNISFYENYSWANNAWELWYGYKSLVMKNSAGQVTARISQSVKGGNWVNAYKDTTSYNSAGNMAEKVFYNWRSNAWEPTRKEIYTYGTSGNTPDGILYQKLMGGIWVNEKRLFSISWYNFNNFQKDGFFGSFQVHGYRSQTWSNNGWVNLSSDTTVYDNLGGFVSTSQYWDASANAWVNARRHLHSTDNNRNFIGSKNELWQNNAWGLDTDYQEILTYNANGDITERIYREWDQATNSYRSFQKQVYYNFTRISGIKEASLPLHVQLYPNPASDRVTIQMETPLQTTVLISDLTGRPVYKHELKPTDRQLNIASLAKGTYIIRLQNARGTYISKFLKQ</sequence>
<evidence type="ECO:0000313" key="3">
    <source>
        <dbReference type="Proteomes" id="UP000326570"/>
    </source>
</evidence>
<organism evidence="2 3">
    <name type="scientific">Adhaeribacter soli</name>
    <dbReference type="NCBI Taxonomy" id="2607655"/>
    <lineage>
        <taxon>Bacteria</taxon>
        <taxon>Pseudomonadati</taxon>
        <taxon>Bacteroidota</taxon>
        <taxon>Cytophagia</taxon>
        <taxon>Cytophagales</taxon>
        <taxon>Hymenobacteraceae</taxon>
        <taxon>Adhaeribacter</taxon>
    </lineage>
</organism>
<dbReference type="Gene3D" id="2.40.128.720">
    <property type="match status" value="2"/>
</dbReference>
<evidence type="ECO:0000259" key="1">
    <source>
        <dbReference type="Pfam" id="PF18962"/>
    </source>
</evidence>
<gene>
    <name evidence="2" type="ORF">F0P94_05805</name>
</gene>
<proteinExistence type="predicted"/>